<reference evidence="6" key="2">
    <citation type="submission" date="2025-08" db="UniProtKB">
        <authorList>
            <consortium name="RefSeq"/>
        </authorList>
    </citation>
    <scope>IDENTIFICATION</scope>
</reference>
<keyword evidence="1" id="KW-0433">Leucine-rich repeat</keyword>
<evidence type="ECO:0000313" key="6">
    <source>
        <dbReference type="RefSeq" id="XP_016669688.2"/>
    </source>
</evidence>
<dbReference type="GO" id="GO:0007165">
    <property type="term" value="P:signal transduction"/>
    <property type="evidence" value="ECO:0007669"/>
    <property type="project" value="InterPro"/>
</dbReference>
<dbReference type="InterPro" id="IPR035897">
    <property type="entry name" value="Toll_tir_struct_dom_sf"/>
</dbReference>
<dbReference type="InterPro" id="IPR001611">
    <property type="entry name" value="Leu-rich_rpt"/>
</dbReference>
<dbReference type="KEGG" id="ghi:107889679"/>
<accession>A0A1U8I0F4</accession>
<dbReference type="GeneID" id="107889679"/>
<dbReference type="SUPFAM" id="SSF52200">
    <property type="entry name" value="Toll/Interleukin receptor TIR domain"/>
    <property type="match status" value="1"/>
</dbReference>
<dbReference type="InterPro" id="IPR032675">
    <property type="entry name" value="LRR_dom_sf"/>
</dbReference>
<dbReference type="PANTHER" id="PTHR11017">
    <property type="entry name" value="LEUCINE-RICH REPEAT-CONTAINING PROTEIN"/>
    <property type="match status" value="1"/>
</dbReference>
<dbReference type="InterPro" id="IPR027417">
    <property type="entry name" value="P-loop_NTPase"/>
</dbReference>
<keyword evidence="5" id="KW-1185">Reference proteome</keyword>
<evidence type="ECO:0000256" key="3">
    <source>
        <dbReference type="ARBA" id="ARBA00022821"/>
    </source>
</evidence>
<dbReference type="SUPFAM" id="SSF46785">
    <property type="entry name" value="Winged helix' DNA-binding domain"/>
    <property type="match status" value="1"/>
</dbReference>
<dbReference type="InterPro" id="IPR044974">
    <property type="entry name" value="Disease_R_plants"/>
</dbReference>
<evidence type="ECO:0000256" key="2">
    <source>
        <dbReference type="ARBA" id="ARBA00022737"/>
    </source>
</evidence>
<dbReference type="SUPFAM" id="SSF52058">
    <property type="entry name" value="L domain-like"/>
    <property type="match status" value="2"/>
</dbReference>
<dbReference type="InterPro" id="IPR058192">
    <property type="entry name" value="WHD_ROQ1-like"/>
</dbReference>
<dbReference type="Pfam" id="PF01582">
    <property type="entry name" value="TIR"/>
    <property type="match status" value="1"/>
</dbReference>
<dbReference type="PROSITE" id="PS50104">
    <property type="entry name" value="TIR"/>
    <property type="match status" value="1"/>
</dbReference>
<dbReference type="RefSeq" id="XP_016669688.2">
    <property type="nucleotide sequence ID" value="XM_016814199.2"/>
</dbReference>
<name>A0A1U8I0F4_GOSHI</name>
<keyword evidence="3" id="KW-0611">Plant defense</keyword>
<dbReference type="InterPro" id="IPR036390">
    <property type="entry name" value="WH_DNA-bd_sf"/>
</dbReference>
<dbReference type="Pfam" id="PF00931">
    <property type="entry name" value="NB-ARC"/>
    <property type="match status" value="1"/>
</dbReference>
<dbReference type="PaxDb" id="3635-A0A1U8I0F4"/>
<evidence type="ECO:0000259" key="4">
    <source>
        <dbReference type="PROSITE" id="PS50104"/>
    </source>
</evidence>
<organism evidence="5 6">
    <name type="scientific">Gossypium hirsutum</name>
    <name type="common">Upland cotton</name>
    <name type="synonym">Gossypium mexicanum</name>
    <dbReference type="NCBI Taxonomy" id="3635"/>
    <lineage>
        <taxon>Eukaryota</taxon>
        <taxon>Viridiplantae</taxon>
        <taxon>Streptophyta</taxon>
        <taxon>Embryophyta</taxon>
        <taxon>Tracheophyta</taxon>
        <taxon>Spermatophyta</taxon>
        <taxon>Magnoliopsida</taxon>
        <taxon>eudicotyledons</taxon>
        <taxon>Gunneridae</taxon>
        <taxon>Pentapetalae</taxon>
        <taxon>rosids</taxon>
        <taxon>malvids</taxon>
        <taxon>Malvales</taxon>
        <taxon>Malvaceae</taxon>
        <taxon>Malvoideae</taxon>
        <taxon>Gossypium</taxon>
    </lineage>
</organism>
<dbReference type="Gene3D" id="1.10.8.430">
    <property type="entry name" value="Helical domain of apoptotic protease-activating factors"/>
    <property type="match status" value="1"/>
</dbReference>
<gene>
    <name evidence="6" type="primary">LOC107889679</name>
</gene>
<dbReference type="SUPFAM" id="SSF52540">
    <property type="entry name" value="P-loop containing nucleoside triphosphate hydrolases"/>
    <property type="match status" value="1"/>
</dbReference>
<dbReference type="SMART" id="SM00255">
    <property type="entry name" value="TIR"/>
    <property type="match status" value="1"/>
</dbReference>
<protein>
    <submittedName>
        <fullName evidence="6">Disease resistance protein RUN1</fullName>
    </submittedName>
</protein>
<dbReference type="InterPro" id="IPR000157">
    <property type="entry name" value="TIR_dom"/>
</dbReference>
<dbReference type="PROSITE" id="PS51450">
    <property type="entry name" value="LRR"/>
    <property type="match status" value="1"/>
</dbReference>
<dbReference type="PANTHER" id="PTHR11017:SF479">
    <property type="entry name" value="DISEASE RESISTANCE PROTEIN (TIR-NBS-LRR CLASS) FAMILY"/>
    <property type="match status" value="1"/>
</dbReference>
<feature type="domain" description="TIR" evidence="4">
    <location>
        <begin position="56"/>
        <end position="223"/>
    </location>
</feature>
<dbReference type="GO" id="GO:0043531">
    <property type="term" value="F:ADP binding"/>
    <property type="evidence" value="ECO:0007669"/>
    <property type="project" value="InterPro"/>
</dbReference>
<evidence type="ECO:0000256" key="1">
    <source>
        <dbReference type="ARBA" id="ARBA00022614"/>
    </source>
</evidence>
<dbReference type="PRINTS" id="PR00364">
    <property type="entry name" value="DISEASERSIST"/>
</dbReference>
<dbReference type="Proteomes" id="UP000818029">
    <property type="component" value="Chromosome A10"/>
</dbReference>
<dbReference type="InterPro" id="IPR042197">
    <property type="entry name" value="Apaf_helical"/>
</dbReference>
<dbReference type="STRING" id="3635.A0A1U8I0F4"/>
<dbReference type="Pfam" id="PF23282">
    <property type="entry name" value="WHD_ROQ1"/>
    <property type="match status" value="1"/>
</dbReference>
<evidence type="ECO:0000313" key="5">
    <source>
        <dbReference type="Proteomes" id="UP000818029"/>
    </source>
</evidence>
<dbReference type="Gene3D" id="3.40.50.10140">
    <property type="entry name" value="Toll/interleukin-1 receptor homology (TIR) domain"/>
    <property type="match status" value="1"/>
</dbReference>
<dbReference type="Gene3D" id="3.80.10.10">
    <property type="entry name" value="Ribonuclease Inhibitor"/>
    <property type="match status" value="4"/>
</dbReference>
<dbReference type="InterPro" id="IPR002182">
    <property type="entry name" value="NB-ARC"/>
</dbReference>
<dbReference type="GO" id="GO:0006952">
    <property type="term" value="P:defense response"/>
    <property type="evidence" value="ECO:0007669"/>
    <property type="project" value="UniProtKB-KW"/>
</dbReference>
<dbReference type="Gene3D" id="3.40.50.300">
    <property type="entry name" value="P-loop containing nucleotide triphosphate hydrolases"/>
    <property type="match status" value="1"/>
</dbReference>
<proteinExistence type="predicted"/>
<keyword evidence="2" id="KW-0677">Repeat</keyword>
<reference evidence="5" key="1">
    <citation type="journal article" date="2020" name="Nat. Genet.">
        <title>Genomic diversifications of five Gossypium allopolyploid species and their impact on cotton improvement.</title>
        <authorList>
            <person name="Chen Z.J."/>
            <person name="Sreedasyam A."/>
            <person name="Ando A."/>
            <person name="Song Q."/>
            <person name="De Santiago L.M."/>
            <person name="Hulse-Kemp A.M."/>
            <person name="Ding M."/>
            <person name="Ye W."/>
            <person name="Kirkbride R.C."/>
            <person name="Jenkins J."/>
            <person name="Plott C."/>
            <person name="Lovell J."/>
            <person name="Lin Y.M."/>
            <person name="Vaughn R."/>
            <person name="Liu B."/>
            <person name="Simpson S."/>
            <person name="Scheffler B.E."/>
            <person name="Wen L."/>
            <person name="Saski C.A."/>
            <person name="Grover C.E."/>
            <person name="Hu G."/>
            <person name="Conover J.L."/>
            <person name="Carlson J.W."/>
            <person name="Shu S."/>
            <person name="Boston L.B."/>
            <person name="Williams M."/>
            <person name="Peterson D.G."/>
            <person name="McGee K."/>
            <person name="Jones D.C."/>
            <person name="Wendel J.F."/>
            <person name="Stelly D.M."/>
            <person name="Grimwood J."/>
            <person name="Schmutz J."/>
        </authorList>
    </citation>
    <scope>NUCLEOTIDE SEQUENCE [LARGE SCALE GENOMIC DNA]</scope>
    <source>
        <strain evidence="5">cv. TM-1</strain>
    </source>
</reference>
<dbReference type="AlphaFoldDB" id="A0A1U8I0F4"/>
<sequence>MASSSSSSSSSSPQTDTCLNFITHLLKALKDAMMNVFFHDEIPEPLSPASASSTRLKHQVFLSFRGEDTRLNFTAHLLKALKETGMNVFFDEETLEKGEQLSQALSRAIAASNLSIIVLSVDYASSKSCLAELSDIMRRKDTQGHIVLPIFYHVDPSDVRNLGGSFKKSFNGHGSNRLPQVQRWKTAFAEVGKLKGWHIEGGKFDRPETEYIKDIVEYVIKKLMSGKFKSASADLVGIDDQKQTILRLIEQEDSRLIGLWGQGGIGKTTLSDVIYNEISHNFENTCFLLNVREKLKQQGMESLRNQLLSELLNQEIHVDTPSIGSTLIQERLNNKRVFVVLDDVNDSDQIDCFGVKHFGDGSKIIVTSRDRQVLKNGGVDKMHKVKKLNDNDSLQLFSTFAFKQLNPASEFQDLSKTFVEYAQGIPLALRVLGSKLYKKSRTEWESEVDKLNEYDQPKISQILRSSFDDLDEVEKNIFLDIAIFFKGTFRKDVEKILSCCYKGVVSGISNLIDKCLLDSTPYIEWIFMHDMLEEMGKDIVRKESIDPEKRSRLWGAKEVFQVLRYNKGINRIEGMKLDISQIDNLQLHHSTFEGMINLKVIFFYTHGFFWEKCPAEKFLADQVDSVSLPEELRYLHWDYYPFKSLSGSNPKNLVVLKLICGDLEHLWNDDDHQDLVNLKEINVADCKNLRKIPSLLGAINLEILECSGCEILVELPWLNHLTSLKKLGLTGCCNLKTFPVIPKHFPILELSDSKIEEVPDSIEHLVGLIKLCLKNSKVNIVSSNISKLESLHDLDLSHCPIAEFPKIPRSLTELNLSETQIEDVCLSSDTPSNLQKLDMSGSRVKNVSIKMDSLRDLNLSHCPIVKFPEIPRTLTKLNLSGTQIEEVSLSLDSVGNLQTLDMRGSRVKNVSIKMEALRDLNLSHCPITEFPEIPRSLRELNLSGTQIKEVTLSLDSLNNLQMLKMSCSSIQKLQCNIILFGSREIPTVDVSSPILMSKSIYKLQMDHCESLKLLSELPPYTPYLDAHGCTSLEKVSFTDLDPLDDDVVDWFYMLFCNCFSLNQDSIDNIEANAMLKIGYLAEKQRLTWEYPYLPYRLFCCFPGNKISTNKFEHQNTSSSLVLKIAPNGSSGSRFLVFSICLVADLTRCHHHEYLKFICKYQLTTASGGDYEKFTSQWSSCIDLEAERKYMGDHVLILFSEDMVKKDEDYEGASFEFYIENPNFNVKREEIEEEYIKVEKCGVHVSYMDEEPSTTPTT</sequence>
<dbReference type="SMR" id="A0A1U8I0F4"/>